<gene>
    <name evidence="1" type="ORF">Q7C36_015951</name>
</gene>
<evidence type="ECO:0000313" key="2">
    <source>
        <dbReference type="Proteomes" id="UP001187315"/>
    </source>
</evidence>
<reference evidence="1" key="1">
    <citation type="submission" date="2023-08" db="EMBL/GenBank/DDBJ databases">
        <title>Pelteobagrus vachellii genome.</title>
        <authorList>
            <person name="Liu H."/>
        </authorList>
    </citation>
    <scope>NUCLEOTIDE SEQUENCE</scope>
    <source>
        <strain evidence="1">PRFRI_2022a</strain>
        <tissue evidence="1">Muscle</tissue>
    </source>
</reference>
<dbReference type="AlphaFoldDB" id="A0AA88SG28"/>
<organism evidence="1 2">
    <name type="scientific">Tachysurus vachellii</name>
    <name type="common">Darkbarbel catfish</name>
    <name type="synonym">Pelteobagrus vachellii</name>
    <dbReference type="NCBI Taxonomy" id="175792"/>
    <lineage>
        <taxon>Eukaryota</taxon>
        <taxon>Metazoa</taxon>
        <taxon>Chordata</taxon>
        <taxon>Craniata</taxon>
        <taxon>Vertebrata</taxon>
        <taxon>Euteleostomi</taxon>
        <taxon>Actinopterygii</taxon>
        <taxon>Neopterygii</taxon>
        <taxon>Teleostei</taxon>
        <taxon>Ostariophysi</taxon>
        <taxon>Siluriformes</taxon>
        <taxon>Bagridae</taxon>
        <taxon>Tachysurus</taxon>
    </lineage>
</organism>
<sequence length="126" mass="13864">MAICSSLPAASGRLARSDPTHSCTQRTALNAHSTVTERIIHTWLTSTTASGLWCSLLTVAAHLQQLTCVCVFIYVYVRARACVRVLLSARTQPGHTFEGDPALICRGRDKPMRRLQQHNNSCPLCD</sequence>
<dbReference type="EMBL" id="JAVHJS010000016">
    <property type="protein sequence ID" value="KAK2832489.1"/>
    <property type="molecule type" value="Genomic_DNA"/>
</dbReference>
<evidence type="ECO:0000313" key="1">
    <source>
        <dbReference type="EMBL" id="KAK2832489.1"/>
    </source>
</evidence>
<accession>A0AA88SG28</accession>
<name>A0AA88SG28_TACVA</name>
<protein>
    <submittedName>
        <fullName evidence="1">Uncharacterized protein</fullName>
    </submittedName>
</protein>
<keyword evidence="2" id="KW-1185">Reference proteome</keyword>
<dbReference type="Proteomes" id="UP001187315">
    <property type="component" value="Unassembled WGS sequence"/>
</dbReference>
<comment type="caution">
    <text evidence="1">The sequence shown here is derived from an EMBL/GenBank/DDBJ whole genome shotgun (WGS) entry which is preliminary data.</text>
</comment>
<proteinExistence type="predicted"/>